<protein>
    <recommendedName>
        <fullName evidence="4">DUF3426 domain-containing protein</fullName>
    </recommendedName>
</protein>
<reference evidence="2 3" key="1">
    <citation type="submission" date="2017-06" db="EMBL/GenBank/DDBJ databases">
        <authorList>
            <person name="Kim H.J."/>
            <person name="Triplett B.A."/>
        </authorList>
    </citation>
    <scope>NUCLEOTIDE SEQUENCE [LARGE SCALE GENOMIC DNA]</scope>
    <source>
        <strain evidence="2 3">13146</strain>
    </source>
</reference>
<dbReference type="AlphaFoldDB" id="A0A246HN68"/>
<evidence type="ECO:0000313" key="2">
    <source>
        <dbReference type="EMBL" id="OWQ54149.1"/>
    </source>
</evidence>
<dbReference type="EMBL" id="NIVS01000020">
    <property type="protein sequence ID" value="OWQ54149.1"/>
    <property type="molecule type" value="Genomic_DNA"/>
</dbReference>
<proteinExistence type="predicted"/>
<gene>
    <name evidence="2" type="ORF">CEE60_09530</name>
</gene>
<sequence length="260" mass="27029">MPTSPVQDRIAPLAVEQVIDAQPVHAPQRPAPARELDLPLGSGRAPVGDAGPAAALPAGTATPSMALPDDGGASTGDAGSTATAALPPAEAITTPSFLRLPGARLRTPRWQWGMVAGLVALLLLQIAVADRARLAADAGTRPWIAGLCSVLRCSLPAWREPAAFSMLSRDVRPVPGQAGALQVQASIRNDARWAQAWPSLRLSLSDADGRVIGTNVFAPADYLDRATDPAATLEPGQSAQIAFRVREPAASTVAFTFEFL</sequence>
<feature type="compositionally biased region" description="Low complexity" evidence="1">
    <location>
        <begin position="43"/>
        <end position="85"/>
    </location>
</feature>
<dbReference type="Pfam" id="PF11906">
    <property type="entry name" value="DUF3426"/>
    <property type="match status" value="1"/>
</dbReference>
<accession>A0A246HN68</accession>
<evidence type="ECO:0000313" key="3">
    <source>
        <dbReference type="Proteomes" id="UP000198157"/>
    </source>
</evidence>
<comment type="caution">
    <text evidence="2">The sequence shown here is derived from an EMBL/GenBank/DDBJ whole genome shotgun (WGS) entry which is preliminary data.</text>
</comment>
<dbReference type="Proteomes" id="UP000198157">
    <property type="component" value="Unassembled WGS sequence"/>
</dbReference>
<dbReference type="InterPro" id="IPR021834">
    <property type="entry name" value="DUF3426"/>
</dbReference>
<name>A0A246HN68_STEMA</name>
<evidence type="ECO:0008006" key="4">
    <source>
        <dbReference type="Google" id="ProtNLM"/>
    </source>
</evidence>
<evidence type="ECO:0000256" key="1">
    <source>
        <dbReference type="SAM" id="MobiDB-lite"/>
    </source>
</evidence>
<organism evidence="2 3">
    <name type="scientific">Stenotrophomonas maltophilia</name>
    <name type="common">Pseudomonas maltophilia</name>
    <name type="synonym">Xanthomonas maltophilia</name>
    <dbReference type="NCBI Taxonomy" id="40324"/>
    <lineage>
        <taxon>Bacteria</taxon>
        <taxon>Pseudomonadati</taxon>
        <taxon>Pseudomonadota</taxon>
        <taxon>Gammaproteobacteria</taxon>
        <taxon>Lysobacterales</taxon>
        <taxon>Lysobacteraceae</taxon>
        <taxon>Stenotrophomonas</taxon>
        <taxon>Stenotrophomonas maltophilia group</taxon>
    </lineage>
</organism>
<feature type="region of interest" description="Disordered" evidence="1">
    <location>
        <begin position="21"/>
        <end position="86"/>
    </location>
</feature>